<comment type="caution">
    <text evidence="2">The sequence shown here is derived from an EMBL/GenBank/DDBJ whole genome shotgun (WGS) entry which is preliminary data.</text>
</comment>
<name>A0AAE0LZP4_9PEZI</name>
<proteinExistence type="predicted"/>
<feature type="region of interest" description="Disordered" evidence="1">
    <location>
        <begin position="36"/>
        <end position="88"/>
    </location>
</feature>
<sequence length="353" mass="38688">MSSYSANLYGDGAYWGDENAQALSSNEGNIAPIFYTSTSRTKTTSNPNKSKSYEHHTPENDNPAAYNGPYLASGSGSASSRGKNRTEVDESHLNDLAQDFGTLGIRALSYSHPYYANREDDNLPQAQNFQGAEGWEQQSYHVGLEELDATHTAETYTGEVPDDDVYPYNYTAPYRTTLPHGPSFPGHLDTANAENYDAGTHDTSGTGIQGNRANCMGTQYTSAPSNNHVDIDSLIDAEFDEAEQTVTAEDWAWVESGISSPLVSHHLDKIRMLRHYNSLGFDDIAPTSTVESEEEEEDGSRLSSFYWNTDAYNQFDSGGGGSSKQPSSSSVSRTKSKAQEKKLSRKEKTSKRG</sequence>
<feature type="compositionally biased region" description="Polar residues" evidence="1">
    <location>
        <begin position="36"/>
        <end position="50"/>
    </location>
</feature>
<evidence type="ECO:0000313" key="2">
    <source>
        <dbReference type="EMBL" id="KAK3313593.1"/>
    </source>
</evidence>
<gene>
    <name evidence="2" type="ORF">B0H66DRAFT_606848</name>
</gene>
<organism evidence="2 3">
    <name type="scientific">Apodospora peruviana</name>
    <dbReference type="NCBI Taxonomy" id="516989"/>
    <lineage>
        <taxon>Eukaryota</taxon>
        <taxon>Fungi</taxon>
        <taxon>Dikarya</taxon>
        <taxon>Ascomycota</taxon>
        <taxon>Pezizomycotina</taxon>
        <taxon>Sordariomycetes</taxon>
        <taxon>Sordariomycetidae</taxon>
        <taxon>Sordariales</taxon>
        <taxon>Lasiosphaeriaceae</taxon>
        <taxon>Apodospora</taxon>
    </lineage>
</organism>
<feature type="region of interest" description="Disordered" evidence="1">
    <location>
        <begin position="313"/>
        <end position="353"/>
    </location>
</feature>
<dbReference type="AlphaFoldDB" id="A0AAE0LZP4"/>
<evidence type="ECO:0000256" key="1">
    <source>
        <dbReference type="SAM" id="MobiDB-lite"/>
    </source>
</evidence>
<feature type="compositionally biased region" description="Low complexity" evidence="1">
    <location>
        <begin position="323"/>
        <end position="333"/>
    </location>
</feature>
<feature type="compositionally biased region" description="Basic residues" evidence="1">
    <location>
        <begin position="343"/>
        <end position="353"/>
    </location>
</feature>
<keyword evidence="3" id="KW-1185">Reference proteome</keyword>
<dbReference type="Proteomes" id="UP001283341">
    <property type="component" value="Unassembled WGS sequence"/>
</dbReference>
<accession>A0AAE0LZP4</accession>
<evidence type="ECO:0000313" key="3">
    <source>
        <dbReference type="Proteomes" id="UP001283341"/>
    </source>
</evidence>
<protein>
    <submittedName>
        <fullName evidence="2">Uncharacterized protein</fullName>
    </submittedName>
</protein>
<reference evidence="2" key="2">
    <citation type="submission" date="2023-06" db="EMBL/GenBank/DDBJ databases">
        <authorList>
            <consortium name="Lawrence Berkeley National Laboratory"/>
            <person name="Haridas S."/>
            <person name="Hensen N."/>
            <person name="Bonometti L."/>
            <person name="Westerberg I."/>
            <person name="Brannstrom I.O."/>
            <person name="Guillou S."/>
            <person name="Cros-Aarteil S."/>
            <person name="Calhoun S."/>
            <person name="Kuo A."/>
            <person name="Mondo S."/>
            <person name="Pangilinan J."/>
            <person name="Riley R."/>
            <person name="Labutti K."/>
            <person name="Andreopoulos B."/>
            <person name="Lipzen A."/>
            <person name="Chen C."/>
            <person name="Yanf M."/>
            <person name="Daum C."/>
            <person name="Ng V."/>
            <person name="Clum A."/>
            <person name="Steindorff A."/>
            <person name="Ohm R."/>
            <person name="Martin F."/>
            <person name="Silar P."/>
            <person name="Natvig D."/>
            <person name="Lalanne C."/>
            <person name="Gautier V."/>
            <person name="Ament-Velasquez S.L."/>
            <person name="Kruys A."/>
            <person name="Hutchinson M.I."/>
            <person name="Powell A.J."/>
            <person name="Barry K."/>
            <person name="Miller A.N."/>
            <person name="Grigoriev I.V."/>
            <person name="Debuchy R."/>
            <person name="Gladieux P."/>
            <person name="Thoren M.H."/>
            <person name="Johannesson H."/>
        </authorList>
    </citation>
    <scope>NUCLEOTIDE SEQUENCE</scope>
    <source>
        <strain evidence="2">CBS 118394</strain>
    </source>
</reference>
<dbReference type="EMBL" id="JAUEDM010000007">
    <property type="protein sequence ID" value="KAK3313593.1"/>
    <property type="molecule type" value="Genomic_DNA"/>
</dbReference>
<reference evidence="2" key="1">
    <citation type="journal article" date="2023" name="Mol. Phylogenet. Evol.">
        <title>Genome-scale phylogeny and comparative genomics of the fungal order Sordariales.</title>
        <authorList>
            <person name="Hensen N."/>
            <person name="Bonometti L."/>
            <person name="Westerberg I."/>
            <person name="Brannstrom I.O."/>
            <person name="Guillou S."/>
            <person name="Cros-Aarteil S."/>
            <person name="Calhoun S."/>
            <person name="Haridas S."/>
            <person name="Kuo A."/>
            <person name="Mondo S."/>
            <person name="Pangilinan J."/>
            <person name="Riley R."/>
            <person name="LaButti K."/>
            <person name="Andreopoulos B."/>
            <person name="Lipzen A."/>
            <person name="Chen C."/>
            <person name="Yan M."/>
            <person name="Daum C."/>
            <person name="Ng V."/>
            <person name="Clum A."/>
            <person name="Steindorff A."/>
            <person name="Ohm R.A."/>
            <person name="Martin F."/>
            <person name="Silar P."/>
            <person name="Natvig D.O."/>
            <person name="Lalanne C."/>
            <person name="Gautier V."/>
            <person name="Ament-Velasquez S.L."/>
            <person name="Kruys A."/>
            <person name="Hutchinson M.I."/>
            <person name="Powell A.J."/>
            <person name="Barry K."/>
            <person name="Miller A.N."/>
            <person name="Grigoriev I.V."/>
            <person name="Debuchy R."/>
            <person name="Gladieux P."/>
            <person name="Hiltunen Thoren M."/>
            <person name="Johannesson H."/>
        </authorList>
    </citation>
    <scope>NUCLEOTIDE SEQUENCE</scope>
    <source>
        <strain evidence="2">CBS 118394</strain>
    </source>
</reference>